<evidence type="ECO:0000313" key="2">
    <source>
        <dbReference type="Proteomes" id="UP000669179"/>
    </source>
</evidence>
<keyword evidence="2" id="KW-1185">Reference proteome</keyword>
<gene>
    <name evidence="1" type="ORF">J4573_49460</name>
</gene>
<comment type="caution">
    <text evidence="1">The sequence shown here is derived from an EMBL/GenBank/DDBJ whole genome shotgun (WGS) entry which is preliminary data.</text>
</comment>
<dbReference type="Proteomes" id="UP000669179">
    <property type="component" value="Unassembled WGS sequence"/>
</dbReference>
<dbReference type="EMBL" id="JAGEOJ010000033">
    <property type="protein sequence ID" value="MBO2455192.1"/>
    <property type="molecule type" value="Genomic_DNA"/>
</dbReference>
<protein>
    <submittedName>
        <fullName evidence="1">Uncharacterized protein</fullName>
    </submittedName>
</protein>
<organism evidence="1 2">
    <name type="scientific">Actinomadura barringtoniae</name>
    <dbReference type="NCBI Taxonomy" id="1427535"/>
    <lineage>
        <taxon>Bacteria</taxon>
        <taxon>Bacillati</taxon>
        <taxon>Actinomycetota</taxon>
        <taxon>Actinomycetes</taxon>
        <taxon>Streptosporangiales</taxon>
        <taxon>Thermomonosporaceae</taxon>
        <taxon>Actinomadura</taxon>
    </lineage>
</organism>
<dbReference type="AlphaFoldDB" id="A0A939PMQ6"/>
<sequence>MTTMTLEQQTRPAPLNEAYFTRAARDLGDHHLGAGHACACCARAWPCPKALAAAFILDMHDSGTTV</sequence>
<dbReference type="RefSeq" id="WP_208263418.1">
    <property type="nucleotide sequence ID" value="NZ_JAGEOJ010000033.1"/>
</dbReference>
<name>A0A939PMQ6_9ACTN</name>
<reference evidence="1" key="1">
    <citation type="submission" date="2021-03" db="EMBL/GenBank/DDBJ databases">
        <authorList>
            <person name="Kanchanasin P."/>
            <person name="Saeng-In P."/>
            <person name="Phongsopitanun W."/>
            <person name="Yuki M."/>
            <person name="Kudo T."/>
            <person name="Ohkuma M."/>
            <person name="Tanasupawat S."/>
        </authorList>
    </citation>
    <scope>NUCLEOTIDE SEQUENCE</scope>
    <source>
        <strain evidence="1">GKU 128</strain>
    </source>
</reference>
<evidence type="ECO:0000313" key="1">
    <source>
        <dbReference type="EMBL" id="MBO2455192.1"/>
    </source>
</evidence>
<accession>A0A939PMQ6</accession>
<proteinExistence type="predicted"/>